<evidence type="ECO:0000313" key="2">
    <source>
        <dbReference type="Proteomes" id="UP000027601"/>
    </source>
</evidence>
<dbReference type="Proteomes" id="UP000027601">
    <property type="component" value="Unassembled WGS sequence"/>
</dbReference>
<dbReference type="EMBL" id="BAJS01000001">
    <property type="protein sequence ID" value="GAK35107.1"/>
    <property type="molecule type" value="Genomic_DNA"/>
</dbReference>
<gene>
    <name evidence="1" type="ORF">JCM15093_183</name>
</gene>
<organism evidence="1 2">
    <name type="scientific">Bacteroides graminisolvens DSM 19988 = JCM 15093</name>
    <dbReference type="NCBI Taxonomy" id="1121097"/>
    <lineage>
        <taxon>Bacteria</taxon>
        <taxon>Pseudomonadati</taxon>
        <taxon>Bacteroidota</taxon>
        <taxon>Bacteroidia</taxon>
        <taxon>Bacteroidales</taxon>
        <taxon>Bacteroidaceae</taxon>
        <taxon>Bacteroides</taxon>
    </lineage>
</organism>
<sequence>MVTNKKKSLVDVFAGSPWEVNSVIELLTASYIKVSIKDKDLNSIRLSVPYDQYTAAIQLIDGKKIF</sequence>
<keyword evidence="2" id="KW-1185">Reference proteome</keyword>
<dbReference type="OrthoDB" id="1044203at2"/>
<comment type="caution">
    <text evidence="1">The sequence shown here is derived from an EMBL/GenBank/DDBJ whole genome shotgun (WGS) entry which is preliminary data.</text>
</comment>
<dbReference type="eggNOG" id="ENOG5030ZPT">
    <property type="taxonomic scope" value="Bacteria"/>
</dbReference>
<dbReference type="NCBIfam" id="NF040569">
    <property type="entry name" value="DUF2007_rel"/>
    <property type="match status" value="1"/>
</dbReference>
<evidence type="ECO:0000313" key="1">
    <source>
        <dbReference type="EMBL" id="GAK35107.1"/>
    </source>
</evidence>
<proteinExistence type="predicted"/>
<dbReference type="RefSeq" id="WP_024995355.1">
    <property type="nucleotide sequence ID" value="NZ_ATZI01000001.1"/>
</dbReference>
<protein>
    <submittedName>
        <fullName evidence="1">Uncharacterized protein</fullName>
    </submittedName>
</protein>
<reference evidence="1 2" key="1">
    <citation type="journal article" date="2015" name="Microbes Environ.">
        <title>Distribution and evolution of nitrogen fixation genes in the phylum bacteroidetes.</title>
        <authorList>
            <person name="Inoue J."/>
            <person name="Oshima K."/>
            <person name="Suda W."/>
            <person name="Sakamoto M."/>
            <person name="Iino T."/>
            <person name="Noda S."/>
            <person name="Hongoh Y."/>
            <person name="Hattori M."/>
            <person name="Ohkuma M."/>
        </authorList>
    </citation>
    <scope>NUCLEOTIDE SEQUENCE [LARGE SCALE GENOMIC DNA]</scope>
    <source>
        <strain evidence="1 2">JCM 15093</strain>
    </source>
</reference>
<dbReference type="STRING" id="1121097.GCA_000428125_00366"/>
<dbReference type="AlphaFoldDB" id="A0A069CY38"/>
<accession>A0A069CY38</accession>
<name>A0A069CY38_9BACE</name>